<evidence type="ECO:0000256" key="1">
    <source>
        <dbReference type="ARBA" id="ARBA00022737"/>
    </source>
</evidence>
<dbReference type="PANTHER" id="PTHR24123">
    <property type="entry name" value="ANKYRIN REPEAT-CONTAINING"/>
    <property type="match status" value="1"/>
</dbReference>
<evidence type="ECO:0000256" key="2">
    <source>
        <dbReference type="ARBA" id="ARBA00023043"/>
    </source>
</evidence>
<keyword evidence="4" id="KW-0472">Membrane</keyword>
<dbReference type="PANTHER" id="PTHR24123:SF33">
    <property type="entry name" value="PROTEIN HOS4"/>
    <property type="match status" value="1"/>
</dbReference>
<evidence type="ECO:0000256" key="3">
    <source>
        <dbReference type="PROSITE-ProRule" id="PRU00023"/>
    </source>
</evidence>
<dbReference type="InterPro" id="IPR036770">
    <property type="entry name" value="Ankyrin_rpt-contain_sf"/>
</dbReference>
<keyword evidence="1" id="KW-0677">Repeat</keyword>
<dbReference type="InterPro" id="IPR002110">
    <property type="entry name" value="Ankyrin_rpt"/>
</dbReference>
<dbReference type="InterPro" id="IPR051165">
    <property type="entry name" value="Multifunctional_ANK_Repeat"/>
</dbReference>
<dbReference type="AlphaFoldDB" id="A0A8C4Y5I0"/>
<evidence type="ECO:0000313" key="5">
    <source>
        <dbReference type="Ensembl" id="ENSGEVP00005020428.1"/>
    </source>
</evidence>
<evidence type="ECO:0000256" key="4">
    <source>
        <dbReference type="SAM" id="Phobius"/>
    </source>
</evidence>
<evidence type="ECO:0000313" key="6">
    <source>
        <dbReference type="Proteomes" id="UP000694390"/>
    </source>
</evidence>
<dbReference type="OrthoDB" id="9995210at2759"/>
<dbReference type="PROSITE" id="PS50088">
    <property type="entry name" value="ANK_REPEAT"/>
    <property type="match status" value="2"/>
</dbReference>
<name>A0A8C4Y5I0_9SAUR</name>
<keyword evidence="2 3" id="KW-0040">ANK repeat</keyword>
<protein>
    <submittedName>
        <fullName evidence="5">Uncharacterized protein</fullName>
    </submittedName>
</protein>
<feature type="repeat" description="ANK" evidence="3">
    <location>
        <begin position="1"/>
        <end position="33"/>
    </location>
</feature>
<dbReference type="GeneTree" id="ENSGT01000000220376"/>
<keyword evidence="4" id="KW-0812">Transmembrane</keyword>
<keyword evidence="4" id="KW-1133">Transmembrane helix</keyword>
<feature type="transmembrane region" description="Helical" evidence="4">
    <location>
        <begin position="53"/>
        <end position="76"/>
    </location>
</feature>
<keyword evidence="6" id="KW-1185">Reference proteome</keyword>
<feature type="repeat" description="ANK" evidence="3">
    <location>
        <begin position="34"/>
        <end position="55"/>
    </location>
</feature>
<proteinExistence type="predicted"/>
<dbReference type="SUPFAM" id="SSF48403">
    <property type="entry name" value="Ankyrin repeat"/>
    <property type="match status" value="1"/>
</dbReference>
<dbReference type="SMART" id="SM00248">
    <property type="entry name" value="ANK"/>
    <property type="match status" value="2"/>
</dbReference>
<accession>A0A8C4Y5I0</accession>
<reference evidence="5" key="2">
    <citation type="submission" date="2025-09" db="UniProtKB">
        <authorList>
            <consortium name="Ensembl"/>
        </authorList>
    </citation>
    <scope>IDENTIFICATION</scope>
</reference>
<dbReference type="Proteomes" id="UP000694390">
    <property type="component" value="Unassembled WGS sequence"/>
</dbReference>
<organism evidence="5 6">
    <name type="scientific">Gopherus evgoodei</name>
    <name type="common">Goodes thornscrub tortoise</name>
    <dbReference type="NCBI Taxonomy" id="1825980"/>
    <lineage>
        <taxon>Eukaryota</taxon>
        <taxon>Metazoa</taxon>
        <taxon>Chordata</taxon>
        <taxon>Craniata</taxon>
        <taxon>Vertebrata</taxon>
        <taxon>Euteleostomi</taxon>
        <taxon>Archelosauria</taxon>
        <taxon>Testudinata</taxon>
        <taxon>Testudines</taxon>
        <taxon>Cryptodira</taxon>
        <taxon>Durocryptodira</taxon>
        <taxon>Testudinoidea</taxon>
        <taxon>Testudinidae</taxon>
        <taxon>Gopherus</taxon>
    </lineage>
</organism>
<sequence length="83" mass="9169">MDRSPLHIAAERGHTNIADVLLWHKAFVNAKTKLGLTPLHLSAQNGYNHLVKLLLLMLTITDSLFTLSSAPLFGLFRCVMPCA</sequence>
<dbReference type="Gene3D" id="1.25.40.20">
    <property type="entry name" value="Ankyrin repeat-containing domain"/>
    <property type="match status" value="1"/>
</dbReference>
<dbReference type="PROSITE" id="PS50297">
    <property type="entry name" value="ANK_REP_REGION"/>
    <property type="match status" value="2"/>
</dbReference>
<dbReference type="Ensembl" id="ENSGEVT00005021449.1">
    <property type="protein sequence ID" value="ENSGEVP00005020428.1"/>
    <property type="gene ID" value="ENSGEVG00005014486.1"/>
</dbReference>
<reference evidence="5" key="1">
    <citation type="submission" date="2025-08" db="UniProtKB">
        <authorList>
            <consortium name="Ensembl"/>
        </authorList>
    </citation>
    <scope>IDENTIFICATION</scope>
</reference>
<dbReference type="Pfam" id="PF12796">
    <property type="entry name" value="Ank_2"/>
    <property type="match status" value="1"/>
</dbReference>